<accession>A0AAJ6YHS8</accession>
<dbReference type="RefSeq" id="XP_011498311.1">
    <property type="nucleotide sequence ID" value="XM_011500009.1"/>
</dbReference>
<dbReference type="GO" id="GO:0007015">
    <property type="term" value="P:actin filament organization"/>
    <property type="evidence" value="ECO:0007669"/>
    <property type="project" value="TreeGrafter"/>
</dbReference>
<dbReference type="PROSITE" id="PS51122">
    <property type="entry name" value="CALPONIN_2"/>
    <property type="match status" value="1"/>
</dbReference>
<evidence type="ECO:0000256" key="2">
    <source>
        <dbReference type="RuleBase" id="RU361224"/>
    </source>
</evidence>
<feature type="domain" description="Calponin-homology (CH)" evidence="3">
    <location>
        <begin position="30"/>
        <end position="139"/>
    </location>
</feature>
<dbReference type="PROSITE" id="PS50021">
    <property type="entry name" value="CH"/>
    <property type="match status" value="1"/>
</dbReference>
<evidence type="ECO:0000313" key="4">
    <source>
        <dbReference type="Proteomes" id="UP000695007"/>
    </source>
</evidence>
<dbReference type="PANTHER" id="PTHR47385:SF14">
    <property type="entry name" value="TRANSGELIN"/>
    <property type="match status" value="1"/>
</dbReference>
<sequence>MSAVSMACNRATKSGFAAEAQRKINSKYSEELAQESLEWIKAITGENINTSGDMDNFYETLRDGTLLCRLVNCIKENSVKKINQNTMAFKCMENINAFLESARNLGVPAQESFQTVDLWERQNLNSVVICLQSLGRKAGLYGKPSIGPKEADKNVRHFTEEQLKAGQGVISLQYGSNKGATQSGINFGNTRHM</sequence>
<dbReference type="GO" id="GO:0015629">
    <property type="term" value="C:actin cytoskeleton"/>
    <property type="evidence" value="ECO:0007669"/>
    <property type="project" value="TreeGrafter"/>
</dbReference>
<dbReference type="Pfam" id="PF00402">
    <property type="entry name" value="Calponin"/>
    <property type="match status" value="1"/>
</dbReference>
<dbReference type="FunFam" id="1.10.418.10:FF:000075">
    <property type="entry name" value="Transgelin"/>
    <property type="match status" value="1"/>
</dbReference>
<dbReference type="CTD" id="38490"/>
<evidence type="ECO:0000259" key="3">
    <source>
        <dbReference type="PROSITE" id="PS50021"/>
    </source>
</evidence>
<dbReference type="SMART" id="SM00033">
    <property type="entry name" value="CH"/>
    <property type="match status" value="1"/>
</dbReference>
<dbReference type="InterPro" id="IPR003096">
    <property type="entry name" value="SM22_calponin"/>
</dbReference>
<dbReference type="InterPro" id="IPR036872">
    <property type="entry name" value="CH_dom_sf"/>
</dbReference>
<protein>
    <recommendedName>
        <fullName evidence="2">Transgelin</fullName>
    </recommendedName>
</protein>
<dbReference type="InterPro" id="IPR001715">
    <property type="entry name" value="CH_dom"/>
</dbReference>
<reference evidence="5" key="1">
    <citation type="submission" date="2025-08" db="UniProtKB">
        <authorList>
            <consortium name="RefSeq"/>
        </authorList>
    </citation>
    <scope>IDENTIFICATION</scope>
</reference>
<proteinExistence type="inferred from homology"/>
<organism evidence="4 5">
    <name type="scientific">Ceratosolen solmsi marchali</name>
    <dbReference type="NCBI Taxonomy" id="326594"/>
    <lineage>
        <taxon>Eukaryota</taxon>
        <taxon>Metazoa</taxon>
        <taxon>Ecdysozoa</taxon>
        <taxon>Arthropoda</taxon>
        <taxon>Hexapoda</taxon>
        <taxon>Insecta</taxon>
        <taxon>Pterygota</taxon>
        <taxon>Neoptera</taxon>
        <taxon>Endopterygota</taxon>
        <taxon>Hymenoptera</taxon>
        <taxon>Apocrita</taxon>
        <taxon>Proctotrupomorpha</taxon>
        <taxon>Chalcidoidea</taxon>
        <taxon>Agaonidae</taxon>
        <taxon>Agaoninae</taxon>
        <taxon>Ceratosolen</taxon>
    </lineage>
</organism>
<dbReference type="KEGG" id="csol:105362548"/>
<comment type="similarity">
    <text evidence="1 2">Belongs to the calponin family.</text>
</comment>
<evidence type="ECO:0000256" key="1">
    <source>
        <dbReference type="ARBA" id="ARBA00009631"/>
    </source>
</evidence>
<dbReference type="GO" id="GO:0051015">
    <property type="term" value="F:actin filament binding"/>
    <property type="evidence" value="ECO:0007669"/>
    <property type="project" value="TreeGrafter"/>
</dbReference>
<dbReference type="PROSITE" id="PS01052">
    <property type="entry name" value="CALPONIN_1"/>
    <property type="match status" value="1"/>
</dbReference>
<dbReference type="GeneID" id="105362548"/>
<name>A0AAJ6YHS8_9HYME</name>
<dbReference type="Proteomes" id="UP000695007">
    <property type="component" value="Unplaced"/>
</dbReference>
<keyword evidence="4" id="KW-1185">Reference proteome</keyword>
<dbReference type="Pfam" id="PF00307">
    <property type="entry name" value="CH"/>
    <property type="match status" value="1"/>
</dbReference>
<dbReference type="InterPro" id="IPR050606">
    <property type="entry name" value="Calponin-like"/>
</dbReference>
<dbReference type="SUPFAM" id="SSF47576">
    <property type="entry name" value="Calponin-homology domain, CH-domain"/>
    <property type="match status" value="1"/>
</dbReference>
<dbReference type="AlphaFoldDB" id="A0AAJ6YHS8"/>
<dbReference type="InterPro" id="IPR000557">
    <property type="entry name" value="Calponin_repeat"/>
</dbReference>
<dbReference type="PRINTS" id="PR00888">
    <property type="entry name" value="SM22CALPONIN"/>
</dbReference>
<gene>
    <name evidence="5" type="primary">LOC105362548</name>
</gene>
<evidence type="ECO:0000313" key="5">
    <source>
        <dbReference type="RefSeq" id="XP_011498311.1"/>
    </source>
</evidence>
<dbReference type="Gene3D" id="1.10.418.10">
    <property type="entry name" value="Calponin-like domain"/>
    <property type="match status" value="1"/>
</dbReference>
<dbReference type="PANTHER" id="PTHR47385">
    <property type="entry name" value="CALPONIN"/>
    <property type="match status" value="1"/>
</dbReference>